<evidence type="ECO:0000313" key="1">
    <source>
        <dbReference type="EMBL" id="VVN20648.1"/>
    </source>
</evidence>
<reference evidence="1 2" key="1">
    <citation type="submission" date="2019-09" db="EMBL/GenBank/DDBJ databases">
        <authorList>
            <person name="Chandra G."/>
            <person name="Truman W A."/>
        </authorList>
    </citation>
    <scope>NUCLEOTIDE SEQUENCE [LARGE SCALE GENOMIC DNA]</scope>
    <source>
        <strain evidence="1">PS662</strain>
    </source>
</reference>
<dbReference type="OrthoDB" id="7063707at2"/>
<protein>
    <recommendedName>
        <fullName evidence="3">Preprotein translocase subunit SecB</fullName>
    </recommendedName>
</protein>
<evidence type="ECO:0000313" key="2">
    <source>
        <dbReference type="Proteomes" id="UP000326953"/>
    </source>
</evidence>
<accession>A0A5E6VT27</accession>
<dbReference type="RefSeq" id="WP_150712695.1">
    <property type="nucleotide sequence ID" value="NZ_CABVHK010000015.1"/>
</dbReference>
<dbReference type="SUPFAM" id="SSF54611">
    <property type="entry name" value="SecB-like"/>
    <property type="match status" value="1"/>
</dbReference>
<dbReference type="Gene3D" id="3.10.420.10">
    <property type="entry name" value="SecB-like"/>
    <property type="match status" value="1"/>
</dbReference>
<gene>
    <name evidence="1" type="ORF">PS662_04349</name>
</gene>
<organism evidence="1 2">
    <name type="scientific">Pseudomonas fluorescens</name>
    <dbReference type="NCBI Taxonomy" id="294"/>
    <lineage>
        <taxon>Bacteria</taxon>
        <taxon>Pseudomonadati</taxon>
        <taxon>Pseudomonadota</taxon>
        <taxon>Gammaproteobacteria</taxon>
        <taxon>Pseudomonadales</taxon>
        <taxon>Pseudomonadaceae</taxon>
        <taxon>Pseudomonas</taxon>
    </lineage>
</organism>
<proteinExistence type="predicted"/>
<dbReference type="InterPro" id="IPR035958">
    <property type="entry name" value="SecB-like_sf"/>
</dbReference>
<dbReference type="EMBL" id="CABVHK010000015">
    <property type="protein sequence ID" value="VVN20648.1"/>
    <property type="molecule type" value="Genomic_DNA"/>
</dbReference>
<dbReference type="Proteomes" id="UP000326953">
    <property type="component" value="Unassembled WGS sequence"/>
</dbReference>
<evidence type="ECO:0008006" key="3">
    <source>
        <dbReference type="Google" id="ProtNLM"/>
    </source>
</evidence>
<dbReference type="AlphaFoldDB" id="A0A5E6VT27"/>
<sequence>MKRAKFTLNHLFYPEISINSNPEFDPRALESPTEPTIKMLLHKTDDNQYQLGMRLNLDGEIAADRYTISAFGVANFSVDADLDEDEQARLITQSGPNIVYGAMRDHLATVTGRCPWGEYYLQPKIIEPEDYVPDGEPSDLELD</sequence>
<name>A0A5E6VT27_PSEFL</name>